<evidence type="ECO:0000256" key="1">
    <source>
        <dbReference type="NCBIfam" id="TIGR01796"/>
    </source>
</evidence>
<dbReference type="SUPFAM" id="SSF55298">
    <property type="entry name" value="YjgF-like"/>
    <property type="match status" value="1"/>
</dbReference>
<keyword evidence="5" id="KW-1185">Reference proteome</keyword>
<gene>
    <name evidence="4" type="primary">aroH</name>
    <name evidence="4" type="ORF">PRECH8_01860</name>
</gene>
<proteinExistence type="predicted"/>
<dbReference type="Pfam" id="PF07736">
    <property type="entry name" value="CM_1"/>
    <property type="match status" value="1"/>
</dbReference>
<dbReference type="GO" id="GO:0046417">
    <property type="term" value="P:chorismate metabolic process"/>
    <property type="evidence" value="ECO:0007669"/>
    <property type="project" value="TreeGrafter"/>
</dbReference>
<keyword evidence="2 3" id="KW-0057">Aromatic amino acid biosynthesis</keyword>
<keyword evidence="3" id="KW-0413">Isomerase</keyword>
<accession>A0A916VFS7</accession>
<reference evidence="4" key="2">
    <citation type="journal article" date="2021" name="Data Brief">
        <title>Draft genome sequence data of the facultative, thermophilic, xylanolytic bacterium Paenibacillus sp. strain DA-C8.</title>
        <authorList>
            <person name="Chhe C."/>
            <person name="Uke A."/>
            <person name="Baramee S."/>
            <person name="Ungkulpasvich U."/>
            <person name="Tachaapaikoon C."/>
            <person name="Pason P."/>
            <person name="Waeonukul R."/>
            <person name="Ratanakhanokchai K."/>
            <person name="Kosugi A."/>
        </authorList>
    </citation>
    <scope>NUCLEOTIDE SEQUENCE</scope>
    <source>
        <strain evidence="4">DA-C8</strain>
    </source>
</reference>
<dbReference type="PIRSF" id="PIRSF005965">
    <property type="entry name" value="Chor_mut_AroH"/>
    <property type="match status" value="1"/>
</dbReference>
<feature type="binding site" evidence="2">
    <location>
        <position position="90"/>
    </location>
    <ligand>
        <name>prephenate</name>
        <dbReference type="ChEBI" id="CHEBI:29934"/>
    </ligand>
</feature>
<dbReference type="InterPro" id="IPR035959">
    <property type="entry name" value="RutC-like_sf"/>
</dbReference>
<protein>
    <recommendedName>
        <fullName evidence="1 3">chorismate mutase</fullName>
        <ecNumber evidence="1 3">5.4.99.5</ecNumber>
    </recommendedName>
</protein>
<evidence type="ECO:0000256" key="3">
    <source>
        <dbReference type="PROSITE-ProRule" id="PRU00514"/>
    </source>
</evidence>
<dbReference type="Proteomes" id="UP000654993">
    <property type="component" value="Unassembled WGS sequence"/>
</dbReference>
<comment type="catalytic activity">
    <reaction evidence="3">
        <text>chorismate = prephenate</text>
        <dbReference type="Rhea" id="RHEA:13897"/>
        <dbReference type="ChEBI" id="CHEBI:29748"/>
        <dbReference type="ChEBI" id="CHEBI:29934"/>
        <dbReference type="EC" id="5.4.99.5"/>
    </reaction>
</comment>
<reference evidence="4" key="1">
    <citation type="submission" date="2020-08" db="EMBL/GenBank/DDBJ databases">
        <authorList>
            <person name="Uke A."/>
            <person name="Chhe C."/>
            <person name="Baramee S."/>
            <person name="Kosugi A."/>
        </authorList>
    </citation>
    <scope>NUCLEOTIDE SEQUENCE</scope>
    <source>
        <strain evidence="4">DA-C8</strain>
    </source>
</reference>
<evidence type="ECO:0000313" key="5">
    <source>
        <dbReference type="Proteomes" id="UP000654993"/>
    </source>
</evidence>
<name>A0A916VFS7_9BACL</name>
<feature type="binding site" evidence="2">
    <location>
        <position position="108"/>
    </location>
    <ligand>
        <name>prephenate</name>
        <dbReference type="ChEBI" id="CHEBI:29934"/>
    </ligand>
</feature>
<dbReference type="EMBL" id="BMAQ01000001">
    <property type="protein sequence ID" value="GFR36890.1"/>
    <property type="molecule type" value="Genomic_DNA"/>
</dbReference>
<dbReference type="RefSeq" id="WP_200965178.1">
    <property type="nucleotide sequence ID" value="NZ_BMAQ01000001.1"/>
</dbReference>
<sequence length="124" mass="13674">MAVRGIRGAITVPRNGEEEILQGTSELLHEIIAANQIQPEEVCSFLITVTHDLDAAFPARAVRQVPGWEMVPLMCSQEIPVPGSLPLCIRFLLQVNTDKTQSEMVHVYLNDAKKLRPDLTGADV</sequence>
<keyword evidence="2 3" id="KW-0028">Amino-acid biosynthesis</keyword>
<evidence type="ECO:0000313" key="4">
    <source>
        <dbReference type="EMBL" id="GFR36890.1"/>
    </source>
</evidence>
<dbReference type="Gene3D" id="3.30.1330.40">
    <property type="entry name" value="RutC-like"/>
    <property type="match status" value="1"/>
</dbReference>
<dbReference type="PANTHER" id="PTHR21164">
    <property type="entry name" value="CHORISMATE MUTASE"/>
    <property type="match status" value="1"/>
</dbReference>
<dbReference type="CDD" id="cd02185">
    <property type="entry name" value="AroH"/>
    <property type="match status" value="1"/>
</dbReference>
<dbReference type="GO" id="GO:0009073">
    <property type="term" value="P:aromatic amino acid family biosynthetic process"/>
    <property type="evidence" value="ECO:0007669"/>
    <property type="project" value="UniProtKB-UniRule"/>
</dbReference>
<dbReference type="NCBIfam" id="TIGR01796">
    <property type="entry name" value="CM_mono_aroH"/>
    <property type="match status" value="1"/>
</dbReference>
<evidence type="ECO:0000256" key="2">
    <source>
        <dbReference type="PIRSR" id="PIRSR005965-1"/>
    </source>
</evidence>
<feature type="binding site" evidence="2">
    <location>
        <position position="7"/>
    </location>
    <ligand>
        <name>prephenate</name>
        <dbReference type="ChEBI" id="CHEBI:29934"/>
    </ligand>
</feature>
<dbReference type="EC" id="5.4.99.5" evidence="1 3"/>
<dbReference type="PROSITE" id="PS51167">
    <property type="entry name" value="CHORISMATE_MUT_1"/>
    <property type="match status" value="1"/>
</dbReference>
<dbReference type="PANTHER" id="PTHR21164:SF0">
    <property type="entry name" value="CHORISMATE MUTASE AROH"/>
    <property type="match status" value="1"/>
</dbReference>
<dbReference type="GO" id="GO:0008652">
    <property type="term" value="P:amino acid biosynthetic process"/>
    <property type="evidence" value="ECO:0007669"/>
    <property type="project" value="UniProtKB-UniRule"/>
</dbReference>
<comment type="caution">
    <text evidence="4">The sequence shown here is derived from an EMBL/GenBank/DDBJ whole genome shotgun (WGS) entry which is preliminary data.</text>
</comment>
<dbReference type="GO" id="GO:0004106">
    <property type="term" value="F:chorismate mutase activity"/>
    <property type="evidence" value="ECO:0007669"/>
    <property type="project" value="UniProtKB-UniRule"/>
</dbReference>
<organism evidence="4 5">
    <name type="scientific">Insulibacter thermoxylanivorax</name>
    <dbReference type="NCBI Taxonomy" id="2749268"/>
    <lineage>
        <taxon>Bacteria</taxon>
        <taxon>Bacillati</taxon>
        <taxon>Bacillota</taxon>
        <taxon>Bacilli</taxon>
        <taxon>Bacillales</taxon>
        <taxon>Paenibacillaceae</taxon>
        <taxon>Insulibacter</taxon>
    </lineage>
</organism>
<dbReference type="InterPro" id="IPR008243">
    <property type="entry name" value="Chorismate_mutase_AroH"/>
</dbReference>
<dbReference type="AlphaFoldDB" id="A0A916VFS7"/>